<dbReference type="InterPro" id="IPR002433">
    <property type="entry name" value="Orn_de-COase"/>
</dbReference>
<feature type="domain" description="Orn/DAP/Arg decarboxylase 2 N-terminal" evidence="3">
    <location>
        <begin position="34"/>
        <end position="283"/>
    </location>
</feature>
<proteinExistence type="predicted"/>
<dbReference type="SUPFAM" id="SSF50621">
    <property type="entry name" value="Alanine racemase C-terminal domain-like"/>
    <property type="match status" value="1"/>
</dbReference>
<comment type="cofactor">
    <cofactor evidence="1">
        <name>pyridoxal 5'-phosphate</name>
        <dbReference type="ChEBI" id="CHEBI:597326"/>
    </cofactor>
</comment>
<protein>
    <submittedName>
        <fullName evidence="4">Type III PLP-dependent enzyme</fullName>
    </submittedName>
</protein>
<gene>
    <name evidence="4" type="ORF">I0C86_18440</name>
</gene>
<evidence type="ECO:0000313" key="5">
    <source>
        <dbReference type="Proteomes" id="UP000638560"/>
    </source>
</evidence>
<sequence length="420" mass="44009">MIGDTALAAKTDRERLDELVRDYGTPLYVYRLDAVRDAVDGIRRSLPDEVRLLYSAKANPHPAILRAVTAHGAGLEVSSVGEVAAATGIGAVAGELLYTGPGKTVGEMTSAIRTGIRRFSVESLVDRDRLAASAGDSAVDYLVRINAPGQRRGAGLRMTGKPSQFGVDSADLVAWPELLRPVGRTRPVGFHIFSATNVPDEAALLTELETNIGTAVWAAEQSGFTATTIDIGGGFGAPYAAPGRRPDYPGLRVGLSRALDRALPGWRSGEPRVVVESGRHLVAESGTLLTTVLDVKTSGPHTYLVCDAGINALGGMHGLGRLLSLAAQPVGPDHDDTTSTTILVGPLCTPMDILSRSATVTRPAVGQVLAIPNVGAYGLTASLVAFLGRELPVEVVLDGHEVVDARRLSLTASAAPRQPR</sequence>
<dbReference type="InterPro" id="IPR029066">
    <property type="entry name" value="PLP-binding_barrel"/>
</dbReference>
<dbReference type="Gene3D" id="2.40.37.10">
    <property type="entry name" value="Lyase, Ornithine Decarboxylase, Chain A, domain 1"/>
    <property type="match status" value="1"/>
</dbReference>
<name>A0ABS0GXJ0_9ACTN</name>
<dbReference type="EMBL" id="JADPUN010000175">
    <property type="protein sequence ID" value="MBF9130922.1"/>
    <property type="molecule type" value="Genomic_DNA"/>
</dbReference>
<keyword evidence="5" id="KW-1185">Reference proteome</keyword>
<accession>A0ABS0GXJ0</accession>
<keyword evidence="2" id="KW-0663">Pyridoxal phosphate</keyword>
<evidence type="ECO:0000313" key="4">
    <source>
        <dbReference type="EMBL" id="MBF9130922.1"/>
    </source>
</evidence>
<dbReference type="SUPFAM" id="SSF51419">
    <property type="entry name" value="PLP-binding barrel"/>
    <property type="match status" value="1"/>
</dbReference>
<dbReference type="PRINTS" id="PR01179">
    <property type="entry name" value="ODADCRBXLASE"/>
</dbReference>
<comment type="caution">
    <text evidence="4">The sequence shown here is derived from an EMBL/GenBank/DDBJ whole genome shotgun (WGS) entry which is preliminary data.</text>
</comment>
<dbReference type="InterPro" id="IPR009006">
    <property type="entry name" value="Ala_racemase/Decarboxylase_C"/>
</dbReference>
<dbReference type="Pfam" id="PF02784">
    <property type="entry name" value="Orn_Arg_deC_N"/>
    <property type="match status" value="1"/>
</dbReference>
<dbReference type="InterPro" id="IPR022644">
    <property type="entry name" value="De-COase2_N"/>
</dbReference>
<dbReference type="Gene3D" id="3.20.20.10">
    <property type="entry name" value="Alanine racemase"/>
    <property type="match status" value="1"/>
</dbReference>
<reference evidence="4 5" key="1">
    <citation type="submission" date="2020-11" db="EMBL/GenBank/DDBJ databases">
        <title>A novel isolate from a Black sea contaminated sediment with potential to produce alkanes: Plantactinospora alkalitolerans sp. nov.</title>
        <authorList>
            <person name="Carro L."/>
            <person name="Veyisoglu A."/>
            <person name="Guven K."/>
            <person name="Schumann P."/>
            <person name="Klenk H.-P."/>
            <person name="Sahin N."/>
        </authorList>
    </citation>
    <scope>NUCLEOTIDE SEQUENCE [LARGE SCALE GENOMIC DNA]</scope>
    <source>
        <strain evidence="4 5">S1510</strain>
    </source>
</reference>
<dbReference type="Proteomes" id="UP000638560">
    <property type="component" value="Unassembled WGS sequence"/>
</dbReference>
<evidence type="ECO:0000259" key="3">
    <source>
        <dbReference type="Pfam" id="PF02784"/>
    </source>
</evidence>
<evidence type="ECO:0000256" key="2">
    <source>
        <dbReference type="ARBA" id="ARBA00022898"/>
    </source>
</evidence>
<dbReference type="PANTHER" id="PTHR43727:SF2">
    <property type="entry name" value="GROUP IV DECARBOXYLASE"/>
    <property type="match status" value="1"/>
</dbReference>
<dbReference type="InterPro" id="IPR000183">
    <property type="entry name" value="Orn/DAP/Arg_de-COase"/>
</dbReference>
<dbReference type="PRINTS" id="PR01182">
    <property type="entry name" value="ORNDCRBXLASE"/>
</dbReference>
<dbReference type="PANTHER" id="PTHR43727">
    <property type="entry name" value="DIAMINOPIMELATE DECARBOXYLASE"/>
    <property type="match status" value="1"/>
</dbReference>
<organism evidence="4 5">
    <name type="scientific">Plantactinospora alkalitolerans</name>
    <dbReference type="NCBI Taxonomy" id="2789879"/>
    <lineage>
        <taxon>Bacteria</taxon>
        <taxon>Bacillati</taxon>
        <taxon>Actinomycetota</taxon>
        <taxon>Actinomycetes</taxon>
        <taxon>Micromonosporales</taxon>
        <taxon>Micromonosporaceae</taxon>
        <taxon>Plantactinospora</taxon>
    </lineage>
</organism>
<dbReference type="RefSeq" id="WP_196202485.1">
    <property type="nucleotide sequence ID" value="NZ_JADPUN010000175.1"/>
</dbReference>
<evidence type="ECO:0000256" key="1">
    <source>
        <dbReference type="ARBA" id="ARBA00001933"/>
    </source>
</evidence>